<proteinExistence type="inferred from homology"/>
<evidence type="ECO:0000256" key="8">
    <source>
        <dbReference type="ARBA" id="ARBA00023136"/>
    </source>
</evidence>
<protein>
    <recommendedName>
        <fullName evidence="10">Porin</fullName>
    </recommendedName>
</protein>
<dbReference type="AlphaFoldDB" id="A0A4V1A3T3"/>
<keyword evidence="12" id="KW-1185">Reference proteome</keyword>
<dbReference type="OrthoDB" id="7801681at2"/>
<keyword evidence="6 10" id="KW-0406">Ion transport</keyword>
<dbReference type="GeneID" id="90766874"/>
<gene>
    <name evidence="11" type="ORF">E0E05_06155</name>
</gene>
<dbReference type="GO" id="GO:0006811">
    <property type="term" value="P:monoatomic ion transport"/>
    <property type="evidence" value="ECO:0007669"/>
    <property type="project" value="UniProtKB-KW"/>
</dbReference>
<comment type="domain">
    <text evidence="10">Consists of 16-stranded beta-barrel sheets, with large surface-exposed loops, that form a transmembrane pore at the center of each barrel. The pore is partially ocluded by a peptide loop that folds into the pore lumen.</text>
</comment>
<evidence type="ECO:0000256" key="3">
    <source>
        <dbReference type="ARBA" id="ARBA00022452"/>
    </source>
</evidence>
<keyword evidence="8 10" id="KW-0472">Membrane</keyword>
<comment type="similarity">
    <text evidence="1 10">Belongs to the alphaproteobacteria porin family.</text>
</comment>
<evidence type="ECO:0000256" key="2">
    <source>
        <dbReference type="ARBA" id="ARBA00022448"/>
    </source>
</evidence>
<keyword evidence="4 10" id="KW-0812">Transmembrane</keyword>
<dbReference type="Proteomes" id="UP000293719">
    <property type="component" value="Chromosome"/>
</dbReference>
<evidence type="ECO:0000256" key="6">
    <source>
        <dbReference type="ARBA" id="ARBA00023065"/>
    </source>
</evidence>
<evidence type="ECO:0000256" key="7">
    <source>
        <dbReference type="ARBA" id="ARBA00023114"/>
    </source>
</evidence>
<dbReference type="Pfam" id="PF02530">
    <property type="entry name" value="Porin_2"/>
    <property type="match status" value="1"/>
</dbReference>
<sequence>MKIKSLLLGSAAATMAVTTANAADVFIPEPEVVEYVRVCEAAGSGFFYIPGTETCLRIHGYIRYDIGFGELNGVRAIPGAPAGDETWNKRARASFRVSTWADTELGPLRTYIETRWQYDTNGGADTATNANPQVFDSTSGYTNAGEFSINFAYIDLAGLRIGKDESYFTTFTGYAGSVINDTTAGGYGPFDTNLMSYTFSNGGFSAGLSLEQGSNSSSTTWVDTNGDGDLDPVITVSGWGIDDYVPHIVAGAGYDSGAFQVRGVFGYDTRNGAGQGGWAGKIRGDVSFDPFSAFVMLMYGENTSAYTTWANGAATAETFSVIGGASFAVNDQVALNGQVQWAEGNGIGDEWAIAANVNYEPVDGLIVRPEVVYYNNNAGQDIFGGTLRFQRSY</sequence>
<evidence type="ECO:0000313" key="12">
    <source>
        <dbReference type="Proteomes" id="UP000293719"/>
    </source>
</evidence>
<evidence type="ECO:0000256" key="9">
    <source>
        <dbReference type="ARBA" id="ARBA00023237"/>
    </source>
</evidence>
<dbReference type="EMBL" id="CP036532">
    <property type="protein sequence ID" value="QBK30218.1"/>
    <property type="molecule type" value="Genomic_DNA"/>
</dbReference>
<accession>A0A4V1A3T3</accession>
<evidence type="ECO:0000256" key="1">
    <source>
        <dbReference type="ARBA" id="ARBA00009521"/>
    </source>
</evidence>
<keyword evidence="2 10" id="KW-0813">Transport</keyword>
<evidence type="ECO:0000256" key="4">
    <source>
        <dbReference type="ARBA" id="ARBA00022692"/>
    </source>
</evidence>
<dbReference type="KEGG" id="rpod:E0E05_06155"/>
<name>A0A4V1A3T3_9HYPH</name>
<keyword evidence="7 10" id="KW-0626">Porin</keyword>
<reference evidence="11 12" key="1">
    <citation type="journal article" date="2017" name="Int. J. Syst. Evol. Microbiol.">
        <title>Roseitalea porphyridii gen. nov., sp. nov., isolated from a red alga, and reclassification of Hoeflea suaedae Chung et al. 2013 as Pseudohoeflea suaedae gen. nov., comb. nov.</title>
        <authorList>
            <person name="Hyeon J.W."/>
            <person name="Jeong S.E."/>
            <person name="Baek K."/>
            <person name="Jeon C.O."/>
        </authorList>
    </citation>
    <scope>NUCLEOTIDE SEQUENCE [LARGE SCALE GENOMIC DNA]</scope>
    <source>
        <strain evidence="11 12">MA7-20</strain>
    </source>
</reference>
<dbReference type="SUPFAM" id="SSF56935">
    <property type="entry name" value="Porins"/>
    <property type="match status" value="1"/>
</dbReference>
<evidence type="ECO:0000313" key="11">
    <source>
        <dbReference type="EMBL" id="QBK30218.1"/>
    </source>
</evidence>
<dbReference type="GO" id="GO:0046930">
    <property type="term" value="C:pore complex"/>
    <property type="evidence" value="ECO:0007669"/>
    <property type="project" value="UniProtKB-KW"/>
</dbReference>
<keyword evidence="5 10" id="KW-0732">Signal</keyword>
<comment type="function">
    <text evidence="10">Forms passive diffusion pores that allow small molecular weight hydrophilic materials across the outer membrane.</text>
</comment>
<evidence type="ECO:0000256" key="10">
    <source>
        <dbReference type="RuleBase" id="RU364005"/>
    </source>
</evidence>
<dbReference type="GO" id="GO:0015288">
    <property type="term" value="F:porin activity"/>
    <property type="evidence" value="ECO:0007669"/>
    <property type="project" value="UniProtKB-KW"/>
</dbReference>
<feature type="signal peptide" evidence="10">
    <location>
        <begin position="1"/>
        <end position="22"/>
    </location>
</feature>
<dbReference type="InterPro" id="IPR003684">
    <property type="entry name" value="Porin_alphabac"/>
</dbReference>
<dbReference type="GO" id="GO:0009279">
    <property type="term" value="C:cell outer membrane"/>
    <property type="evidence" value="ECO:0007669"/>
    <property type="project" value="UniProtKB-SubCell"/>
</dbReference>
<keyword evidence="9 10" id="KW-0998">Cell outer membrane</keyword>
<comment type="subcellular location">
    <subcellularLocation>
        <location evidence="10">Cell outer membrane</location>
        <topology evidence="10">Multi-pass membrane protein</topology>
    </subcellularLocation>
</comment>
<feature type="chain" id="PRO_5021036295" description="Porin" evidence="10">
    <location>
        <begin position="23"/>
        <end position="393"/>
    </location>
</feature>
<dbReference type="RefSeq" id="WP_131615920.1">
    <property type="nucleotide sequence ID" value="NZ_CP036532.1"/>
</dbReference>
<evidence type="ECO:0000256" key="5">
    <source>
        <dbReference type="ARBA" id="ARBA00022729"/>
    </source>
</evidence>
<organism evidence="11 12">
    <name type="scientific">Roseitalea porphyridii</name>
    <dbReference type="NCBI Taxonomy" id="1852022"/>
    <lineage>
        <taxon>Bacteria</taxon>
        <taxon>Pseudomonadati</taxon>
        <taxon>Pseudomonadota</taxon>
        <taxon>Alphaproteobacteria</taxon>
        <taxon>Hyphomicrobiales</taxon>
        <taxon>Ahrensiaceae</taxon>
        <taxon>Roseitalea</taxon>
    </lineage>
</organism>
<keyword evidence="3 10" id="KW-1134">Transmembrane beta strand</keyword>